<protein>
    <submittedName>
        <fullName evidence="1">Uncharacterized protein</fullName>
    </submittedName>
</protein>
<feature type="non-terminal residue" evidence="1">
    <location>
        <position position="56"/>
    </location>
</feature>
<gene>
    <name evidence="1" type="ORF">ACJMK2_000501</name>
</gene>
<keyword evidence="2" id="KW-1185">Reference proteome</keyword>
<proteinExistence type="predicted"/>
<sequence>ITILRDNILLDPTWLIDALKTLINAQPDLPEGPADNAVSQKWSDFKEKGILSSELI</sequence>
<name>A0ABD3XRD1_SINWO</name>
<organism evidence="1 2">
    <name type="scientific">Sinanodonta woodiana</name>
    <name type="common">Chinese pond mussel</name>
    <name type="synonym">Anodonta woodiana</name>
    <dbReference type="NCBI Taxonomy" id="1069815"/>
    <lineage>
        <taxon>Eukaryota</taxon>
        <taxon>Metazoa</taxon>
        <taxon>Spiralia</taxon>
        <taxon>Lophotrochozoa</taxon>
        <taxon>Mollusca</taxon>
        <taxon>Bivalvia</taxon>
        <taxon>Autobranchia</taxon>
        <taxon>Heteroconchia</taxon>
        <taxon>Palaeoheterodonta</taxon>
        <taxon>Unionida</taxon>
        <taxon>Unionoidea</taxon>
        <taxon>Unionidae</taxon>
        <taxon>Unioninae</taxon>
        <taxon>Sinanodonta</taxon>
    </lineage>
</organism>
<feature type="non-terminal residue" evidence="1">
    <location>
        <position position="1"/>
    </location>
</feature>
<comment type="caution">
    <text evidence="1">The sequence shown here is derived from an EMBL/GenBank/DDBJ whole genome shotgun (WGS) entry which is preliminary data.</text>
</comment>
<dbReference type="EMBL" id="JBJQND010000001">
    <property type="protein sequence ID" value="KAL3888121.1"/>
    <property type="molecule type" value="Genomic_DNA"/>
</dbReference>
<dbReference type="AlphaFoldDB" id="A0ABD3XRD1"/>
<evidence type="ECO:0000313" key="2">
    <source>
        <dbReference type="Proteomes" id="UP001634394"/>
    </source>
</evidence>
<reference evidence="1 2" key="1">
    <citation type="submission" date="2024-11" db="EMBL/GenBank/DDBJ databases">
        <title>Chromosome-level genome assembly of the freshwater bivalve Anodonta woodiana.</title>
        <authorList>
            <person name="Chen X."/>
        </authorList>
    </citation>
    <scope>NUCLEOTIDE SEQUENCE [LARGE SCALE GENOMIC DNA]</scope>
    <source>
        <strain evidence="1">MN2024</strain>
        <tissue evidence="1">Gills</tissue>
    </source>
</reference>
<accession>A0ABD3XRD1</accession>
<dbReference type="Proteomes" id="UP001634394">
    <property type="component" value="Unassembled WGS sequence"/>
</dbReference>
<evidence type="ECO:0000313" key="1">
    <source>
        <dbReference type="EMBL" id="KAL3888121.1"/>
    </source>
</evidence>